<dbReference type="GO" id="GO:0016779">
    <property type="term" value="F:nucleotidyltransferase activity"/>
    <property type="evidence" value="ECO:0007669"/>
    <property type="project" value="UniProtKB-ARBA"/>
</dbReference>
<comment type="caution">
    <text evidence="3">The sequence shown here is derived from an EMBL/GenBank/DDBJ whole genome shotgun (WGS) entry which is preliminary data.</text>
</comment>
<dbReference type="InterPro" id="IPR025877">
    <property type="entry name" value="MobA-like_NTP_Trfase"/>
</dbReference>
<dbReference type="EMBL" id="BATJ01000005">
    <property type="protein sequence ID" value="GAD66803.1"/>
    <property type="molecule type" value="Genomic_DNA"/>
</dbReference>
<evidence type="ECO:0000313" key="3">
    <source>
        <dbReference type="EMBL" id="GAD66803.1"/>
    </source>
</evidence>
<name>U3BJJ1_VIBPR</name>
<dbReference type="Pfam" id="PF12804">
    <property type="entry name" value="NTP_transf_3"/>
    <property type="match status" value="1"/>
</dbReference>
<protein>
    <recommendedName>
        <fullName evidence="2">MobA-like NTP transferase domain-containing protein</fullName>
    </recommendedName>
</protein>
<dbReference type="PANTHER" id="PTHR43777">
    <property type="entry name" value="MOLYBDENUM COFACTOR CYTIDYLYLTRANSFERASE"/>
    <property type="match status" value="1"/>
</dbReference>
<dbReference type="SUPFAM" id="SSF53448">
    <property type="entry name" value="Nucleotide-diphospho-sugar transferases"/>
    <property type="match status" value="1"/>
</dbReference>
<dbReference type="CDD" id="cd04182">
    <property type="entry name" value="GT_2_like_f"/>
    <property type="match status" value="1"/>
</dbReference>
<organism evidence="3 4">
    <name type="scientific">Vibrio proteolyticus NBRC 13287</name>
    <dbReference type="NCBI Taxonomy" id="1219065"/>
    <lineage>
        <taxon>Bacteria</taxon>
        <taxon>Pseudomonadati</taxon>
        <taxon>Pseudomonadota</taxon>
        <taxon>Gammaproteobacteria</taxon>
        <taxon>Vibrionales</taxon>
        <taxon>Vibrionaceae</taxon>
        <taxon>Vibrio</taxon>
    </lineage>
</organism>
<sequence>MGMVDRKVAVVVMAAGESKRFGGCKPLHPLDGSHTFLSQVVTQALGSQIGPVFVVTGRWHDAIEQAQKAGQLDSVPLLYCQDWSKGLGRSIAYATQVMSSDFDAMLILLADQIALRAEDLQRLVESESTDQIVCAFYHEKRGVPALFPASSFAQLQRLDGEHGARQLLRRGDTRVREVPIERAAFDIDTREALNDWQRRMQACQTDG</sequence>
<dbReference type="Gene3D" id="3.90.550.10">
    <property type="entry name" value="Spore Coat Polysaccharide Biosynthesis Protein SpsA, Chain A"/>
    <property type="match status" value="1"/>
</dbReference>
<proteinExistence type="predicted"/>
<evidence type="ECO:0000256" key="1">
    <source>
        <dbReference type="ARBA" id="ARBA00022842"/>
    </source>
</evidence>
<evidence type="ECO:0000313" key="4">
    <source>
        <dbReference type="Proteomes" id="UP000016570"/>
    </source>
</evidence>
<keyword evidence="1" id="KW-0460">Magnesium</keyword>
<dbReference type="InterPro" id="IPR029044">
    <property type="entry name" value="Nucleotide-diphossugar_trans"/>
</dbReference>
<evidence type="ECO:0000259" key="2">
    <source>
        <dbReference type="Pfam" id="PF12804"/>
    </source>
</evidence>
<dbReference type="eggNOG" id="COG2068">
    <property type="taxonomic scope" value="Bacteria"/>
</dbReference>
<reference evidence="3 4" key="1">
    <citation type="submission" date="2013-09" db="EMBL/GenBank/DDBJ databases">
        <title>Whole genome shotgun sequence of Vibrio proteolyticus NBRC 13287.</title>
        <authorList>
            <person name="Isaki S."/>
            <person name="Hosoyama A."/>
            <person name="Numata M."/>
            <person name="Hashimoto M."/>
            <person name="Hosoyama Y."/>
            <person name="Tsuchikane K."/>
            <person name="Noguchi M."/>
            <person name="Hirakata S."/>
            <person name="Ichikawa N."/>
            <person name="Ohji S."/>
            <person name="Yamazoe A."/>
            <person name="Fujita N."/>
        </authorList>
    </citation>
    <scope>NUCLEOTIDE SEQUENCE [LARGE SCALE GENOMIC DNA]</scope>
    <source>
        <strain evidence="3 4">NBRC 13287</strain>
    </source>
</reference>
<dbReference type="PANTHER" id="PTHR43777:SF1">
    <property type="entry name" value="MOLYBDENUM COFACTOR CYTIDYLYLTRANSFERASE"/>
    <property type="match status" value="1"/>
</dbReference>
<dbReference type="Proteomes" id="UP000016570">
    <property type="component" value="Unassembled WGS sequence"/>
</dbReference>
<keyword evidence="4" id="KW-1185">Reference proteome</keyword>
<dbReference type="STRING" id="1219065.VPR01S_05_00980"/>
<dbReference type="AlphaFoldDB" id="U3BJJ1"/>
<accession>U3BJJ1</accession>
<feature type="domain" description="MobA-like NTP transferase" evidence="2">
    <location>
        <begin position="10"/>
        <end position="171"/>
    </location>
</feature>
<gene>
    <name evidence="3" type="ORF">VPR01S_05_00980</name>
</gene>